<feature type="signal peptide" evidence="2">
    <location>
        <begin position="1"/>
        <end position="19"/>
    </location>
</feature>
<dbReference type="PANTHER" id="PTHR46899:SF3">
    <property type="entry name" value="PROTEIN PHOSPHATASE 1 REGULATORY SUBUNIT 27"/>
    <property type="match status" value="1"/>
</dbReference>
<accession>A0A139SXK8</accession>
<evidence type="ECO:0000313" key="3">
    <source>
        <dbReference type="EMBL" id="KXU39336.1"/>
    </source>
</evidence>
<keyword evidence="1" id="KW-0040">ANK repeat</keyword>
<dbReference type="OrthoDB" id="6563623at2"/>
<dbReference type="Gene3D" id="1.25.40.20">
    <property type="entry name" value="Ankyrin repeat-containing domain"/>
    <property type="match status" value="1"/>
</dbReference>
<proteinExistence type="predicted"/>
<dbReference type="InterPro" id="IPR036770">
    <property type="entry name" value="Ankyrin_rpt-contain_sf"/>
</dbReference>
<dbReference type="PROSITE" id="PS50297">
    <property type="entry name" value="ANK_REP_REGION"/>
    <property type="match status" value="1"/>
</dbReference>
<dbReference type="Proteomes" id="UP000072660">
    <property type="component" value="Unassembled WGS sequence"/>
</dbReference>
<dbReference type="PANTHER" id="PTHR46899">
    <property type="entry name" value="PROTEIN PHOSPHATASE 1 REGULATORY SUBUNIT 27"/>
    <property type="match status" value="1"/>
</dbReference>
<dbReference type="SUPFAM" id="SSF48403">
    <property type="entry name" value="Ankyrin repeat"/>
    <property type="match status" value="1"/>
</dbReference>
<feature type="repeat" description="ANK" evidence="1">
    <location>
        <begin position="255"/>
        <end position="282"/>
    </location>
</feature>
<dbReference type="InterPro" id="IPR038314">
    <property type="entry name" value="T6SS_sf"/>
</dbReference>
<dbReference type="Pfam" id="PF16695">
    <property type="entry name" value="Tai4"/>
    <property type="match status" value="1"/>
</dbReference>
<dbReference type="InterPro" id="IPR032032">
    <property type="entry name" value="Tai4"/>
</dbReference>
<evidence type="ECO:0000256" key="1">
    <source>
        <dbReference type="PROSITE-ProRule" id="PRU00023"/>
    </source>
</evidence>
<keyword evidence="2" id="KW-0732">Signal</keyword>
<protein>
    <submittedName>
        <fullName evidence="3">Uncharacterized protein</fullName>
    </submittedName>
</protein>
<dbReference type="PROSITE" id="PS50088">
    <property type="entry name" value="ANK_REPEAT"/>
    <property type="match status" value="1"/>
</dbReference>
<dbReference type="Gene3D" id="1.20.120.1620">
    <property type="match status" value="1"/>
</dbReference>
<keyword evidence="4" id="KW-1185">Reference proteome</keyword>
<gene>
    <name evidence="3" type="ORF">AXE65_09025</name>
</gene>
<sequence>MAYPAKSCFIGLLTFSLMACSSNPSTPPSEYADPPHDNVAAVQSGEQSPLSGYDDFTLKRNWALSSCIAKTFEDNEPVREDALRAANGYFNFADGLDIYSHLADLAEDYLKGQAYHGLEDGKEIKLLKCIDFFHSAELRDMLLLDDKLNQQFQTIRESNTIDIHGLRQQLNAYDFRQKGPALTQALYLMEFALDNRRFALVHLLLELGVNPDEETQSYGSTLDLAFIKAGPSYLAAMLDGGLSPNHTHPGQPPMLHRAIAGGGLDQVKLLLQRGSDINAKDSQGISALDAAINSDKPEIALYLVEQGAAFNAETMQAVQSAINSSKHPLYIELHERMTEKSAHAFP</sequence>
<dbReference type="EMBL" id="LSZO01000017">
    <property type="protein sequence ID" value="KXU39336.1"/>
    <property type="molecule type" value="Genomic_DNA"/>
</dbReference>
<feature type="chain" id="PRO_5007299537" evidence="2">
    <location>
        <begin position="20"/>
        <end position="346"/>
    </location>
</feature>
<evidence type="ECO:0000256" key="2">
    <source>
        <dbReference type="SAM" id="SignalP"/>
    </source>
</evidence>
<comment type="caution">
    <text evidence="3">The sequence shown here is derived from an EMBL/GenBank/DDBJ whole genome shotgun (WGS) entry which is preliminary data.</text>
</comment>
<name>A0A139SXK8_9GAMM</name>
<dbReference type="PROSITE" id="PS51257">
    <property type="entry name" value="PROKAR_LIPOPROTEIN"/>
    <property type="match status" value="1"/>
</dbReference>
<dbReference type="AlphaFoldDB" id="A0A139SXK8"/>
<dbReference type="SMART" id="SM00248">
    <property type="entry name" value="ANK"/>
    <property type="match status" value="3"/>
</dbReference>
<dbReference type="InterPro" id="IPR053080">
    <property type="entry name" value="PP1_regulatory_subunit_27"/>
</dbReference>
<reference evidence="3 4" key="1">
    <citation type="submission" date="2016-02" db="EMBL/GenBank/DDBJ databases">
        <authorList>
            <person name="Wen L."/>
            <person name="He K."/>
            <person name="Yang H."/>
        </authorList>
    </citation>
    <scope>NUCLEOTIDE SEQUENCE [LARGE SCALE GENOMIC DNA]</scope>
    <source>
        <strain evidence="3 4">CV58</strain>
    </source>
</reference>
<evidence type="ECO:0000313" key="4">
    <source>
        <dbReference type="Proteomes" id="UP000072660"/>
    </source>
</evidence>
<dbReference type="InterPro" id="IPR002110">
    <property type="entry name" value="Ankyrin_rpt"/>
</dbReference>
<dbReference type="Pfam" id="PF12796">
    <property type="entry name" value="Ank_2"/>
    <property type="match status" value="1"/>
</dbReference>
<organism evidence="3 4">
    <name type="scientific">Ventosimonas gracilis</name>
    <dbReference type="NCBI Taxonomy" id="1680762"/>
    <lineage>
        <taxon>Bacteria</taxon>
        <taxon>Pseudomonadati</taxon>
        <taxon>Pseudomonadota</taxon>
        <taxon>Gammaproteobacteria</taxon>
        <taxon>Pseudomonadales</taxon>
        <taxon>Ventosimonadaceae</taxon>
        <taxon>Ventosimonas</taxon>
    </lineage>
</organism>
<dbReference type="RefSeq" id="WP_068386720.1">
    <property type="nucleotide sequence ID" value="NZ_LSZO01000017.1"/>
</dbReference>